<feature type="transmembrane region" description="Helical" evidence="1">
    <location>
        <begin position="53"/>
        <end position="75"/>
    </location>
</feature>
<dbReference type="AlphaFoldDB" id="A0A4Q7ZF71"/>
<reference evidence="2 3" key="1">
    <citation type="submission" date="2019-02" db="EMBL/GenBank/DDBJ databases">
        <title>Sequencing the genomes of 1000 actinobacteria strains.</title>
        <authorList>
            <person name="Klenk H.-P."/>
        </authorList>
    </citation>
    <scope>NUCLEOTIDE SEQUENCE [LARGE SCALE GENOMIC DNA]</scope>
    <source>
        <strain evidence="2 3">DSM 45162</strain>
    </source>
</reference>
<dbReference type="PANTHER" id="PTHR31272:SF4">
    <property type="entry name" value="CYTOCHROME C-TYPE BIOGENESIS PROTEIN HI_1454-RELATED"/>
    <property type="match status" value="1"/>
</dbReference>
<feature type="transmembrane region" description="Helical" evidence="1">
    <location>
        <begin position="160"/>
        <end position="183"/>
    </location>
</feature>
<keyword evidence="1" id="KW-1133">Transmembrane helix</keyword>
<keyword evidence="1" id="KW-0812">Transmembrane</keyword>
<feature type="transmembrane region" description="Helical" evidence="1">
    <location>
        <begin position="121"/>
        <end position="148"/>
    </location>
</feature>
<evidence type="ECO:0000313" key="2">
    <source>
        <dbReference type="EMBL" id="RZU48629.1"/>
    </source>
</evidence>
<keyword evidence="3" id="KW-1185">Reference proteome</keyword>
<evidence type="ECO:0000256" key="1">
    <source>
        <dbReference type="SAM" id="Phobius"/>
    </source>
</evidence>
<dbReference type="InterPro" id="IPR051790">
    <property type="entry name" value="Cytochrome_c-biogenesis_DsbD"/>
</dbReference>
<gene>
    <name evidence="2" type="ORF">EV385_0346</name>
</gene>
<comment type="caution">
    <text evidence="2">The sequence shown here is derived from an EMBL/GenBank/DDBJ whole genome shotgun (WGS) entry which is preliminary data.</text>
</comment>
<dbReference type="PANTHER" id="PTHR31272">
    <property type="entry name" value="CYTOCHROME C-TYPE BIOGENESIS PROTEIN HI_1454-RELATED"/>
    <property type="match status" value="1"/>
</dbReference>
<feature type="transmembrane region" description="Helical" evidence="1">
    <location>
        <begin position="81"/>
        <end position="101"/>
    </location>
</feature>
<dbReference type="EMBL" id="SHKY01000001">
    <property type="protein sequence ID" value="RZU48629.1"/>
    <property type="molecule type" value="Genomic_DNA"/>
</dbReference>
<feature type="transmembrane region" description="Helical" evidence="1">
    <location>
        <begin position="250"/>
        <end position="271"/>
    </location>
</feature>
<accession>A0A4Q7ZF71</accession>
<feature type="transmembrane region" description="Helical" evidence="1">
    <location>
        <begin position="195"/>
        <end position="219"/>
    </location>
</feature>
<dbReference type="OrthoDB" id="5244297at2"/>
<sequence length="291" mass="28911">MQVPVLLALTAGMLGAVNPCGFALLPAYLSLLVSADGGPAGAAPVVRALRCTAALTAGYVAVFGAFGLVVAPLAARVQPHLPWLTVVLGTLLAAIGGWLVAGRSLPALGARLRAPRLTGSLTSTALFGAGYALASLGCAAGPFLAIVAASLRAGTIGAGLALFAAYALGMAIVVGVVAVAVALARTSAVTRLRRAAAVVPRLGGAVLLICGAYVAYYGWYELRLARDLRVSGHDPLVAAATGLQRRISDLIGGVGAGWLAVALLVLVAAGLRWQRRAEPAGAAGAVGGGAR</sequence>
<name>A0A4Q7ZF71_9ACTN</name>
<dbReference type="Proteomes" id="UP000292564">
    <property type="component" value="Unassembled WGS sequence"/>
</dbReference>
<proteinExistence type="predicted"/>
<evidence type="ECO:0000313" key="3">
    <source>
        <dbReference type="Proteomes" id="UP000292564"/>
    </source>
</evidence>
<protein>
    <submittedName>
        <fullName evidence="2">Cytochrome c biogenesis protein CcdA</fullName>
    </submittedName>
</protein>
<organism evidence="2 3">
    <name type="scientific">Krasilnikovia cinnamomea</name>
    <dbReference type="NCBI Taxonomy" id="349313"/>
    <lineage>
        <taxon>Bacteria</taxon>
        <taxon>Bacillati</taxon>
        <taxon>Actinomycetota</taxon>
        <taxon>Actinomycetes</taxon>
        <taxon>Micromonosporales</taxon>
        <taxon>Micromonosporaceae</taxon>
        <taxon>Krasilnikovia</taxon>
    </lineage>
</organism>
<keyword evidence="1" id="KW-0472">Membrane</keyword>